<feature type="region of interest" description="Disordered" evidence="1">
    <location>
        <begin position="167"/>
        <end position="282"/>
    </location>
</feature>
<protein>
    <submittedName>
        <fullName evidence="2">Uncharacterized protein</fullName>
    </submittedName>
</protein>
<accession>W4GS81</accession>
<proteinExistence type="predicted"/>
<dbReference type="RefSeq" id="XP_009828234.1">
    <property type="nucleotide sequence ID" value="XM_009829932.1"/>
</dbReference>
<dbReference type="AlphaFoldDB" id="W4GS81"/>
<feature type="compositionally biased region" description="Polar residues" evidence="1">
    <location>
        <begin position="211"/>
        <end position="229"/>
    </location>
</feature>
<feature type="region of interest" description="Disordered" evidence="1">
    <location>
        <begin position="121"/>
        <end position="145"/>
    </location>
</feature>
<evidence type="ECO:0000313" key="2">
    <source>
        <dbReference type="EMBL" id="ETV82565.1"/>
    </source>
</evidence>
<sequence length="489" mass="52581">MTTIFFHSLRIPPTPPTQTYQSSIGDPRAESGCCYSIGKHQQTQPALLSPTTSRNSSLRGCSIDRTNSSVTSQDNASSVSTSSSLDDEDDLTAAFEMDIDTPVSMCMRWQEAPILANLARTSSSSRAPMSSLASPDATDTAPSSPSEFIHTYASANAMSLRVNPSSGLLGFRRNTRRGSVTSSQEGSSLGQTLVDSSYTLPPKKSIPLASGNATPPSKGTTTAARSFQTVADVPRTRRPAASSASVPLSPPKPTVPSTTSTSSKLCKITPPPIRSSTTVVPPPPMASSYLLGNNNRVNMTTHPDRPRNPVTSILKVAPVEVATPPMPPPPTPADSADDVDESIFSSLRNVDLVSSRAPESARTREFKQKAAVNKNVVAFLGGYKGQSSTSHRLKVTSDIISRAKNIRKRAAEGQLSRKLQEARMRIPDEFQRSMDTDLPRKAHTKRIQFPDDMSKLEDIYVFDAEDDSSDDDEQDIIGRAEDQVAALVV</sequence>
<dbReference type="GeneID" id="20807158"/>
<organism evidence="2">
    <name type="scientific">Aphanomyces astaci</name>
    <name type="common">Crayfish plague agent</name>
    <dbReference type="NCBI Taxonomy" id="112090"/>
    <lineage>
        <taxon>Eukaryota</taxon>
        <taxon>Sar</taxon>
        <taxon>Stramenopiles</taxon>
        <taxon>Oomycota</taxon>
        <taxon>Saprolegniomycetes</taxon>
        <taxon>Saprolegniales</taxon>
        <taxon>Verrucalvaceae</taxon>
        <taxon>Aphanomyces</taxon>
    </lineage>
</organism>
<feature type="compositionally biased region" description="Polar residues" evidence="1">
    <location>
        <begin position="44"/>
        <end position="71"/>
    </location>
</feature>
<dbReference type="VEuPathDB" id="FungiDB:H257_05162"/>
<reference evidence="2" key="1">
    <citation type="submission" date="2013-12" db="EMBL/GenBank/DDBJ databases">
        <title>The Genome Sequence of Aphanomyces astaci APO3.</title>
        <authorList>
            <consortium name="The Broad Institute Genomics Platform"/>
            <person name="Russ C."/>
            <person name="Tyler B."/>
            <person name="van West P."/>
            <person name="Dieguez-Uribeondo J."/>
            <person name="Young S.K."/>
            <person name="Zeng Q."/>
            <person name="Gargeya S."/>
            <person name="Fitzgerald M."/>
            <person name="Abouelleil A."/>
            <person name="Alvarado L."/>
            <person name="Chapman S.B."/>
            <person name="Gainer-Dewar J."/>
            <person name="Goldberg J."/>
            <person name="Griggs A."/>
            <person name="Gujja S."/>
            <person name="Hansen M."/>
            <person name="Howarth C."/>
            <person name="Imamovic A."/>
            <person name="Ireland A."/>
            <person name="Larimer J."/>
            <person name="McCowan C."/>
            <person name="Murphy C."/>
            <person name="Pearson M."/>
            <person name="Poon T.W."/>
            <person name="Priest M."/>
            <person name="Roberts A."/>
            <person name="Saif S."/>
            <person name="Shea T."/>
            <person name="Sykes S."/>
            <person name="Wortman J."/>
            <person name="Nusbaum C."/>
            <person name="Birren B."/>
        </authorList>
    </citation>
    <scope>NUCLEOTIDE SEQUENCE [LARGE SCALE GENOMIC DNA]</scope>
    <source>
        <strain evidence="2">APO3</strain>
    </source>
</reference>
<name>W4GS81_APHAT</name>
<gene>
    <name evidence="2" type="ORF">H257_05162</name>
</gene>
<feature type="compositionally biased region" description="Low complexity" evidence="1">
    <location>
        <begin position="72"/>
        <end position="84"/>
    </location>
</feature>
<feature type="compositionally biased region" description="Low complexity" evidence="1">
    <location>
        <begin position="255"/>
        <end position="265"/>
    </location>
</feature>
<dbReference type="EMBL" id="KI913122">
    <property type="protein sequence ID" value="ETV82565.1"/>
    <property type="molecule type" value="Genomic_DNA"/>
</dbReference>
<dbReference type="OrthoDB" id="73768at2759"/>
<feature type="region of interest" description="Disordered" evidence="1">
    <location>
        <begin position="44"/>
        <end position="87"/>
    </location>
</feature>
<feature type="compositionally biased region" description="Polar residues" evidence="1">
    <location>
        <begin position="177"/>
        <end position="199"/>
    </location>
</feature>
<evidence type="ECO:0000256" key="1">
    <source>
        <dbReference type="SAM" id="MobiDB-lite"/>
    </source>
</evidence>
<feature type="compositionally biased region" description="Low complexity" evidence="1">
    <location>
        <begin position="122"/>
        <end position="135"/>
    </location>
</feature>